<dbReference type="SUPFAM" id="SSF48435">
    <property type="entry name" value="Bacterial muramidases"/>
    <property type="match status" value="1"/>
</dbReference>
<dbReference type="EC" id="4.2.2.-" evidence="6"/>
<dbReference type="PROSITE" id="PS00922">
    <property type="entry name" value="TRANSGLYCOSYLASE"/>
    <property type="match status" value="1"/>
</dbReference>
<dbReference type="GO" id="GO:0008933">
    <property type="term" value="F:peptidoglycan lytic transglycosylase activity"/>
    <property type="evidence" value="ECO:0007669"/>
    <property type="project" value="InterPro"/>
</dbReference>
<reference evidence="6 7" key="1">
    <citation type="submission" date="2016-07" db="EMBL/GenBank/DDBJ databases">
        <title>Draft Genome Sequence of Methylobrevis pamukkalensis PK2.</title>
        <authorList>
            <person name="Vasilenko O.V."/>
            <person name="Doronina N.V."/>
            <person name="Shmareva M.N."/>
            <person name="Tarlachkov S.V."/>
            <person name="Mustakhimov I."/>
            <person name="Trotsenko Y.A."/>
        </authorList>
    </citation>
    <scope>NUCLEOTIDE SEQUENCE [LARGE SCALE GENOMIC DNA]</scope>
    <source>
        <strain evidence="6 7">PK2</strain>
    </source>
</reference>
<sequence>MVVATRRCGKAEGRSFRSLSLRPVVCVLLASTVLATSPSQATVPLPVPAPAQRQAVTAENAETAALRAAFAAIGRRDSAAYRDLAPRLAPLDRRIADWIALRRDLPGLTVDEIQRFGREAPAWPSADLVRRRAEAVLLRSRPGDAALIDAFSRQPPLSETGRLALARAHLAAGDREKAAAAFAPLWRGATFSLAQEPVLAKEFAAVLTRADHLARYRMLVYEDRLRQARIVATQLGADWSALTEARSSVVGRLPNGRRLLDALPVSVRTDPIAQISRVDLARRADDDVAAGRILAATVLTPEDDPDRWWIQRRIVSRSLLEEGNARLAYELAAAQRGGTALTRTEAAFHAGWYALRFLEDPARALGHFRQLSEISTRPISRSRAAYWLGRTHDALGDKAEARRHYERAAEDVTTFYGQIAATGLGRTRLDLPPAPEPTAADHEAFAANELVRAAQRLTALGRGSDAALLFTELARTLKSPGQIALLARLAEEGGAHRIALQVGKLAHDTHPEAVPLAFPLEAIPESARTGGAVEPAVVYAISRQESAFDPAAVSPAGALGLMQLLPGTARATAGKLGTGYATSRLTTDPAYNARLGAAHVRELADRFDGSYVLAFAAYNAGAGRAREWIARFGDPRDPAVDTVDWIEKIPFGETRNYVQRVMENLQVYRARLADAPLQITEDLAR</sequence>
<dbReference type="SUPFAM" id="SSF53955">
    <property type="entry name" value="Lysozyme-like"/>
    <property type="match status" value="1"/>
</dbReference>
<evidence type="ECO:0000256" key="1">
    <source>
        <dbReference type="ARBA" id="ARBA00007734"/>
    </source>
</evidence>
<keyword evidence="6" id="KW-0456">Lyase</keyword>
<evidence type="ECO:0000259" key="5">
    <source>
        <dbReference type="Pfam" id="PF01464"/>
    </source>
</evidence>
<feature type="domain" description="Transglycosylase SLT" evidence="5">
    <location>
        <begin position="529"/>
        <end position="634"/>
    </location>
</feature>
<dbReference type="GO" id="GO:0000270">
    <property type="term" value="P:peptidoglycan metabolic process"/>
    <property type="evidence" value="ECO:0007669"/>
    <property type="project" value="InterPro"/>
</dbReference>
<dbReference type="Gene3D" id="1.10.530.10">
    <property type="match status" value="1"/>
</dbReference>
<dbReference type="GO" id="GO:0042597">
    <property type="term" value="C:periplasmic space"/>
    <property type="evidence" value="ECO:0007669"/>
    <property type="project" value="InterPro"/>
</dbReference>
<dbReference type="AlphaFoldDB" id="A0A1E3H824"/>
<comment type="similarity">
    <text evidence="1">Belongs to the transglycosylase Slt family.</text>
</comment>
<evidence type="ECO:0000256" key="2">
    <source>
        <dbReference type="ARBA" id="ARBA00009387"/>
    </source>
</evidence>
<comment type="similarity">
    <text evidence="2">Belongs to the virb1 family.</text>
</comment>
<gene>
    <name evidence="6" type="primary">slt_1</name>
    <name evidence="6" type="ORF">A6302_00200</name>
</gene>
<feature type="signal peptide" evidence="4">
    <location>
        <begin position="1"/>
        <end position="41"/>
    </location>
</feature>
<dbReference type="PANTHER" id="PTHR37423">
    <property type="entry name" value="SOLUBLE LYTIC MUREIN TRANSGLYCOSYLASE-RELATED"/>
    <property type="match status" value="1"/>
</dbReference>
<dbReference type="PANTHER" id="PTHR37423:SF2">
    <property type="entry name" value="MEMBRANE-BOUND LYTIC MUREIN TRANSGLYCOSYLASE C"/>
    <property type="match status" value="1"/>
</dbReference>
<dbReference type="InterPro" id="IPR008258">
    <property type="entry name" value="Transglycosylase_SLT_dom_1"/>
</dbReference>
<dbReference type="Gene3D" id="1.25.20.10">
    <property type="entry name" value="Bacterial muramidases"/>
    <property type="match status" value="1"/>
</dbReference>
<evidence type="ECO:0000313" key="7">
    <source>
        <dbReference type="Proteomes" id="UP000094622"/>
    </source>
</evidence>
<dbReference type="InterPro" id="IPR023346">
    <property type="entry name" value="Lysozyme-like_dom_sf"/>
</dbReference>
<dbReference type="InterPro" id="IPR000189">
    <property type="entry name" value="Transglyc_AS"/>
</dbReference>
<dbReference type="Proteomes" id="UP000094622">
    <property type="component" value="Unassembled WGS sequence"/>
</dbReference>
<dbReference type="GO" id="GO:0016020">
    <property type="term" value="C:membrane"/>
    <property type="evidence" value="ECO:0007669"/>
    <property type="project" value="InterPro"/>
</dbReference>
<name>A0A1E3H824_9HYPH</name>
<keyword evidence="7" id="KW-1185">Reference proteome</keyword>
<organism evidence="6 7">
    <name type="scientific">Methylobrevis pamukkalensis</name>
    <dbReference type="NCBI Taxonomy" id="1439726"/>
    <lineage>
        <taxon>Bacteria</taxon>
        <taxon>Pseudomonadati</taxon>
        <taxon>Pseudomonadota</taxon>
        <taxon>Alphaproteobacteria</taxon>
        <taxon>Hyphomicrobiales</taxon>
        <taxon>Pleomorphomonadaceae</taxon>
        <taxon>Methylobrevis</taxon>
    </lineage>
</organism>
<dbReference type="PATRIC" id="fig|1439726.3.peg.213"/>
<dbReference type="CDD" id="cd13401">
    <property type="entry name" value="Slt70-like"/>
    <property type="match status" value="1"/>
</dbReference>
<feature type="chain" id="PRO_5009129021" evidence="4">
    <location>
        <begin position="42"/>
        <end position="685"/>
    </location>
</feature>
<dbReference type="InterPro" id="IPR008939">
    <property type="entry name" value="Lytic_TGlycosylase_superhlx_U"/>
</dbReference>
<keyword evidence="3 4" id="KW-0732">Signal</keyword>
<comment type="caution">
    <text evidence="6">The sequence shown here is derived from an EMBL/GenBank/DDBJ whole genome shotgun (WGS) entry which is preliminary data.</text>
</comment>
<dbReference type="EMBL" id="MCRJ01000002">
    <property type="protein sequence ID" value="ODN72454.1"/>
    <property type="molecule type" value="Genomic_DNA"/>
</dbReference>
<evidence type="ECO:0000313" key="6">
    <source>
        <dbReference type="EMBL" id="ODN72454.1"/>
    </source>
</evidence>
<dbReference type="GO" id="GO:0004553">
    <property type="term" value="F:hydrolase activity, hydrolyzing O-glycosyl compounds"/>
    <property type="evidence" value="ECO:0007669"/>
    <property type="project" value="InterPro"/>
</dbReference>
<dbReference type="Pfam" id="PF01464">
    <property type="entry name" value="SLT"/>
    <property type="match status" value="1"/>
</dbReference>
<evidence type="ECO:0000256" key="3">
    <source>
        <dbReference type="ARBA" id="ARBA00022729"/>
    </source>
</evidence>
<accession>A0A1E3H824</accession>
<protein>
    <submittedName>
        <fullName evidence="6">Soluble lytic murein transglycosylase</fullName>
        <ecNumber evidence="6">4.2.2.-</ecNumber>
    </submittedName>
</protein>
<proteinExistence type="inferred from homology"/>
<evidence type="ECO:0000256" key="4">
    <source>
        <dbReference type="SAM" id="SignalP"/>
    </source>
</evidence>